<reference evidence="1 2" key="1">
    <citation type="journal article" date="2012" name="J. Bacteriol.">
        <title>Complete genome sequence of the metabolically versatile halophilic archaeon Haloferax mediterranei, a poly(3-hydroxybutyrate-co-3-hydroxyvalerate) producer.</title>
        <authorList>
            <person name="Han J."/>
            <person name="Zhang F."/>
            <person name="Hou J."/>
            <person name="Liu X."/>
            <person name="Li M."/>
            <person name="Liu H."/>
            <person name="Cai L."/>
            <person name="Zhang B."/>
            <person name="Chen Y."/>
            <person name="Zhou J."/>
            <person name="Hu S."/>
            <person name="Xiang H."/>
        </authorList>
    </citation>
    <scope>NUCLEOTIDE SEQUENCE [LARGE SCALE GENOMIC DNA]</scope>
    <source>
        <strain evidence="2">ATCC 33500 / DSM 1411 / JCM 8866 / NBRC 14739 / NCIMB 2177 / R-4</strain>
    </source>
</reference>
<sequence length="61" mass="6533">MTGGADSRTDLLTRCVVTSSVRNGSIDRGSGPGTLETLPSVLRESRDIVHSTHKYVNESTD</sequence>
<dbReference type="AlphaFoldDB" id="I3R4T1"/>
<dbReference type="STRING" id="523841.HFX_1534"/>
<proteinExistence type="predicted"/>
<dbReference type="HOGENOM" id="CLU_2911394_0_0_2"/>
<accession>I3R4T1</accession>
<protein>
    <submittedName>
        <fullName evidence="1">Uncharacterized protein</fullName>
    </submittedName>
</protein>
<evidence type="ECO:0000313" key="1">
    <source>
        <dbReference type="EMBL" id="AFK19241.1"/>
    </source>
</evidence>
<organism evidence="1 2">
    <name type="scientific">Haloferax mediterranei (strain ATCC 33500 / DSM 1411 / JCM 8866 / NBRC 14739 / NCIMB 2177 / R-4)</name>
    <name type="common">Halobacterium mediterranei</name>
    <dbReference type="NCBI Taxonomy" id="523841"/>
    <lineage>
        <taxon>Archaea</taxon>
        <taxon>Methanobacteriati</taxon>
        <taxon>Methanobacteriota</taxon>
        <taxon>Stenosarchaea group</taxon>
        <taxon>Halobacteria</taxon>
        <taxon>Halobacteriales</taxon>
        <taxon>Haloferacaceae</taxon>
        <taxon>Haloferax</taxon>
    </lineage>
</organism>
<name>I3R4T1_HALMT</name>
<dbReference type="KEGG" id="hme:HFX_1534"/>
<gene>
    <name evidence="1" type="ordered locus">HFX_1534</name>
</gene>
<dbReference type="Proteomes" id="UP000006469">
    <property type="component" value="Chromosome"/>
</dbReference>
<evidence type="ECO:0000313" key="2">
    <source>
        <dbReference type="Proteomes" id="UP000006469"/>
    </source>
</evidence>
<dbReference type="EMBL" id="CP001868">
    <property type="protein sequence ID" value="AFK19241.1"/>
    <property type="molecule type" value="Genomic_DNA"/>
</dbReference>